<dbReference type="InterPro" id="IPR001646">
    <property type="entry name" value="5peptide_repeat"/>
</dbReference>
<evidence type="ECO:0000313" key="3">
    <source>
        <dbReference type="Proteomes" id="UP000295431"/>
    </source>
</evidence>
<evidence type="ECO:0000313" key="2">
    <source>
        <dbReference type="EMBL" id="TDC05444.1"/>
    </source>
</evidence>
<dbReference type="Pfam" id="PF00805">
    <property type="entry name" value="Pentapeptide"/>
    <property type="match status" value="1"/>
</dbReference>
<dbReference type="InterPro" id="IPR051082">
    <property type="entry name" value="Pentapeptide-BTB/POZ_domain"/>
</dbReference>
<organism evidence="2 3">
    <name type="scientific">Actinomadura bangladeshensis</name>
    <dbReference type="NCBI Taxonomy" id="453573"/>
    <lineage>
        <taxon>Bacteria</taxon>
        <taxon>Bacillati</taxon>
        <taxon>Actinomycetota</taxon>
        <taxon>Actinomycetes</taxon>
        <taxon>Streptosporangiales</taxon>
        <taxon>Thermomonosporaceae</taxon>
        <taxon>Actinomadura</taxon>
    </lineage>
</organism>
<feature type="compositionally biased region" description="Polar residues" evidence="1">
    <location>
        <begin position="1"/>
        <end position="12"/>
    </location>
</feature>
<reference evidence="2 3" key="1">
    <citation type="submission" date="2019-03" db="EMBL/GenBank/DDBJ databases">
        <title>Draft genome sequences of novel Actinobacteria.</title>
        <authorList>
            <person name="Sahin N."/>
            <person name="Ay H."/>
            <person name="Saygin H."/>
        </authorList>
    </citation>
    <scope>NUCLEOTIDE SEQUENCE [LARGE SCALE GENOMIC DNA]</scope>
    <source>
        <strain evidence="2 3">DSM 45347</strain>
    </source>
</reference>
<dbReference type="AlphaFoldDB" id="A0A4R4NB44"/>
<name>A0A4R4NB44_9ACTN</name>
<dbReference type="Gene3D" id="2.160.20.80">
    <property type="entry name" value="E3 ubiquitin-protein ligase SopA"/>
    <property type="match status" value="1"/>
</dbReference>
<evidence type="ECO:0000256" key="1">
    <source>
        <dbReference type="SAM" id="MobiDB-lite"/>
    </source>
</evidence>
<dbReference type="OrthoDB" id="4563217at2"/>
<dbReference type="PANTHER" id="PTHR14136">
    <property type="entry name" value="BTB_POZ DOMAIN-CONTAINING PROTEIN KCTD9"/>
    <property type="match status" value="1"/>
</dbReference>
<keyword evidence="3" id="KW-1185">Reference proteome</keyword>
<sequence length="125" mass="12776">MSSPPSSANTTPKVKESALPAEPDTDVTAALTVLARRHADSRSTPSLDLHGVRIPGITLADKPDLAKANLTRANLSRASLDGVNLAGANLLGASLARSNAGAANLAGADLNGADFYLTYMEPIPT</sequence>
<accession>A0A4R4NB44</accession>
<dbReference type="PANTHER" id="PTHR14136:SF17">
    <property type="entry name" value="BTB_POZ DOMAIN-CONTAINING PROTEIN KCTD9"/>
    <property type="match status" value="1"/>
</dbReference>
<protein>
    <recommendedName>
        <fullName evidence="4">Pentapeptide repeat-containing protein</fullName>
    </recommendedName>
</protein>
<feature type="region of interest" description="Disordered" evidence="1">
    <location>
        <begin position="1"/>
        <end position="25"/>
    </location>
</feature>
<gene>
    <name evidence="2" type="ORF">E1284_35375</name>
</gene>
<dbReference type="SUPFAM" id="SSF141571">
    <property type="entry name" value="Pentapeptide repeat-like"/>
    <property type="match status" value="1"/>
</dbReference>
<comment type="caution">
    <text evidence="2">The sequence shown here is derived from an EMBL/GenBank/DDBJ whole genome shotgun (WGS) entry which is preliminary data.</text>
</comment>
<dbReference type="Proteomes" id="UP000295431">
    <property type="component" value="Unassembled WGS sequence"/>
</dbReference>
<proteinExistence type="predicted"/>
<dbReference type="EMBL" id="SMJW01000302">
    <property type="protein sequence ID" value="TDC05444.1"/>
    <property type="molecule type" value="Genomic_DNA"/>
</dbReference>
<evidence type="ECO:0008006" key="4">
    <source>
        <dbReference type="Google" id="ProtNLM"/>
    </source>
</evidence>